<feature type="domain" description="UPF0261" evidence="2">
    <location>
        <begin position="185"/>
        <end position="401"/>
    </location>
</feature>
<accession>A0A372JSI9</accession>
<evidence type="ECO:0000313" key="4">
    <source>
        <dbReference type="Proteomes" id="UP000261811"/>
    </source>
</evidence>
<dbReference type="InterPro" id="IPR056778">
    <property type="entry name" value="UPF0261_C"/>
</dbReference>
<dbReference type="RefSeq" id="WP_117356061.1">
    <property type="nucleotide sequence ID" value="NZ_QURH01000072.1"/>
</dbReference>
<dbReference type="CDD" id="cd15488">
    <property type="entry name" value="Tm-1-like"/>
    <property type="match status" value="1"/>
</dbReference>
<feature type="domain" description="UPF0261" evidence="1">
    <location>
        <begin position="10"/>
        <end position="177"/>
    </location>
</feature>
<protein>
    <submittedName>
        <fullName evidence="3">UPF0261 family protein</fullName>
    </submittedName>
</protein>
<organism evidence="3 4">
    <name type="scientific">Actinomadura logoneensis</name>
    <dbReference type="NCBI Taxonomy" id="2293572"/>
    <lineage>
        <taxon>Bacteria</taxon>
        <taxon>Bacillati</taxon>
        <taxon>Actinomycetota</taxon>
        <taxon>Actinomycetes</taxon>
        <taxon>Streptosporangiales</taxon>
        <taxon>Thermomonosporaceae</taxon>
        <taxon>Actinomadura</taxon>
    </lineage>
</organism>
<dbReference type="InterPro" id="IPR044122">
    <property type="entry name" value="UPF0261_N"/>
</dbReference>
<dbReference type="Gene3D" id="3.40.50.12030">
    <property type="entry name" value="Uncharacterised protein family UPF0261, NC domain"/>
    <property type="match status" value="1"/>
</dbReference>
<evidence type="ECO:0000313" key="3">
    <source>
        <dbReference type="EMBL" id="RFU43002.1"/>
    </source>
</evidence>
<keyword evidence="4" id="KW-1185">Reference proteome</keyword>
<dbReference type="PANTHER" id="PTHR31862">
    <property type="entry name" value="UPF0261 DOMAIN PROTEIN (AFU_ORTHOLOGUE AFUA_1G10120)"/>
    <property type="match status" value="1"/>
</dbReference>
<dbReference type="Pfam" id="PF23189">
    <property type="entry name" value="UPF0261_C"/>
    <property type="match status" value="1"/>
</dbReference>
<evidence type="ECO:0000259" key="1">
    <source>
        <dbReference type="Pfam" id="PF06792"/>
    </source>
</evidence>
<comment type="caution">
    <text evidence="3">The sequence shown here is derived from an EMBL/GenBank/DDBJ whole genome shotgun (WGS) entry which is preliminary data.</text>
</comment>
<dbReference type="InterPro" id="IPR051353">
    <property type="entry name" value="Tobamovirus_resist_UPF0261"/>
</dbReference>
<dbReference type="NCBIfam" id="NF002673">
    <property type="entry name" value="PRK02399.1-1"/>
    <property type="match status" value="1"/>
</dbReference>
<sequence>MAGGNGRVAYVVGTFDTKGAELRYAAELVAATGTPVRTVDVSTGEHGETAGVDVPAARVAAAHPGGAGAVFTGDRGTAVSAMAVAFEHFLTGCGDVAGVLGLGGSGGTAIVAPALRALPVGVPKLLVSTVAAGDVAPYVGVSDLAMMHSVTDVAGLNRISRQVIGNAAHALAGMVAHPVPPAEDRPAVALTMFGVTTPCVTAVAERLAADHDPLVFHAVGTGGRAMEALVGDGLVDAVLDITTTEVCDLVAGGVFSAGPDRLDVFARKAVPYVGSCGALDMVNFGARSTVPDRYADRLFYQHNEQVTLMRTSPEECREIAGFIAAKLNAFAGPVRFLLPEGGVSALDAPGQPFWDPEADRVLFETLEARVVQTADRRLVRSPHNVNDPEFAAALVAAFQEVSA</sequence>
<dbReference type="EMBL" id="QURH01000072">
    <property type="protein sequence ID" value="RFU43002.1"/>
    <property type="molecule type" value="Genomic_DNA"/>
</dbReference>
<dbReference type="Proteomes" id="UP000261811">
    <property type="component" value="Unassembled WGS sequence"/>
</dbReference>
<dbReference type="PIRSF" id="PIRSF033271">
    <property type="entry name" value="UCP033271"/>
    <property type="match status" value="1"/>
</dbReference>
<gene>
    <name evidence="3" type="ORF">DZF91_03505</name>
</gene>
<dbReference type="NCBIfam" id="NF002674">
    <property type="entry name" value="PRK02399.1-2"/>
    <property type="match status" value="1"/>
</dbReference>
<dbReference type="AlphaFoldDB" id="A0A372JSI9"/>
<evidence type="ECO:0000259" key="2">
    <source>
        <dbReference type="Pfam" id="PF23189"/>
    </source>
</evidence>
<dbReference type="OrthoDB" id="9776369at2"/>
<dbReference type="PANTHER" id="PTHR31862:SF1">
    <property type="entry name" value="UPF0261 DOMAIN PROTEIN (AFU_ORTHOLOGUE AFUA_1G10120)"/>
    <property type="match status" value="1"/>
</dbReference>
<dbReference type="Gene3D" id="3.40.50.12020">
    <property type="entry name" value="Uncharacterised protein family UPF0261, NN domain"/>
    <property type="match status" value="1"/>
</dbReference>
<proteinExistence type="predicted"/>
<name>A0A372JSI9_9ACTN</name>
<dbReference type="Pfam" id="PF06792">
    <property type="entry name" value="UPF0261"/>
    <property type="match status" value="1"/>
</dbReference>
<dbReference type="InterPro" id="IPR008322">
    <property type="entry name" value="UPF0261"/>
</dbReference>
<reference evidence="3 4" key="1">
    <citation type="submission" date="2018-08" db="EMBL/GenBank/DDBJ databases">
        <title>Actinomadura jelena sp. nov., a novel Actinomycete isolated from soil in Chad.</title>
        <authorList>
            <person name="Shi L."/>
        </authorList>
    </citation>
    <scope>NUCLEOTIDE SEQUENCE [LARGE SCALE GENOMIC DNA]</scope>
    <source>
        <strain evidence="3 4">NEAU-G17</strain>
    </source>
</reference>